<dbReference type="GeneID" id="68104677"/>
<reference evidence="2 3" key="1">
    <citation type="journal article" date="2018" name="BMC Genomics">
        <title>The genome of Naegleria lovaniensis, the basis for a comparative approach to unravel pathogenicity factors of the human pathogenic amoeba N. fowleri.</title>
        <authorList>
            <person name="Liechti N."/>
            <person name="Schurch N."/>
            <person name="Bruggmann R."/>
            <person name="Wittwer M."/>
        </authorList>
    </citation>
    <scope>NUCLEOTIDE SEQUENCE [LARGE SCALE GENOMIC DNA]</scope>
    <source>
        <strain evidence="2 3">ATCC 30569</strain>
    </source>
</reference>
<feature type="compositionally biased region" description="Low complexity" evidence="1">
    <location>
        <begin position="22"/>
        <end position="37"/>
    </location>
</feature>
<evidence type="ECO:0000313" key="2">
    <source>
        <dbReference type="EMBL" id="KAG2373357.1"/>
    </source>
</evidence>
<feature type="region of interest" description="Disordered" evidence="1">
    <location>
        <begin position="1"/>
        <end position="71"/>
    </location>
</feature>
<dbReference type="SUPFAM" id="SSF159941">
    <property type="entry name" value="MM3350-like"/>
    <property type="match status" value="1"/>
</dbReference>
<dbReference type="EMBL" id="PYSW02000056">
    <property type="protein sequence ID" value="KAG2373357.1"/>
    <property type="molecule type" value="Genomic_DNA"/>
</dbReference>
<dbReference type="RefSeq" id="XP_044542531.1">
    <property type="nucleotide sequence ID" value="XM_044687966.1"/>
</dbReference>
<accession>A0AA88KHZ7</accession>
<feature type="compositionally biased region" description="Acidic residues" evidence="1">
    <location>
        <begin position="336"/>
        <end position="345"/>
    </location>
</feature>
<comment type="caution">
    <text evidence="2">The sequence shown here is derived from an EMBL/GenBank/DDBJ whole genome shotgun (WGS) entry which is preliminary data.</text>
</comment>
<feature type="region of interest" description="Disordered" evidence="1">
    <location>
        <begin position="333"/>
        <end position="354"/>
    </location>
</feature>
<evidence type="ECO:0000256" key="1">
    <source>
        <dbReference type="SAM" id="MobiDB-lite"/>
    </source>
</evidence>
<name>A0AA88KHZ7_NAELO</name>
<feature type="compositionally biased region" description="Low complexity" evidence="1">
    <location>
        <begin position="54"/>
        <end position="68"/>
    </location>
</feature>
<dbReference type="AlphaFoldDB" id="A0AA88KHZ7"/>
<sequence length="381" mass="43763">MRILSSSTSADKKRSREDNDSESASSGSSYSSDQDTSTPQHTLLQHMIKKNKSSDGAGSSSRPSDSSRLPFQNEVIETGNRSSEEDLSSLPKDQLIDLFWNSKLKRQKKLLFPPQKEQSKKRDKFQTTFYGYCRGCNEKVNGGLQSMKDHILTCTRLNSFSTNKPCEDVIMRFRVCPKYANDWNKMWLFVEMSFDSKMTELDTLLRKYWCECCGHLSQFRIEGTTYSQPVMNAFPFMLSHFSDKPLDSPMYRIFDRHDVGKIFSYEYDMGTTTTLELELISIVKSNTKLPATRLIARNAPQKYKCINCKSPAVYMEASMVTDSRYPLCEECAKESSDEEDEEDDGERSSDRLKDNIFKITNSPRMCVCGYEGELDDDNYQP</sequence>
<proteinExistence type="predicted"/>
<gene>
    <name evidence="2" type="ORF">C9374_012223</name>
</gene>
<dbReference type="InterPro" id="IPR024047">
    <property type="entry name" value="MM3350-like_sf"/>
</dbReference>
<keyword evidence="3" id="KW-1185">Reference proteome</keyword>
<evidence type="ECO:0000313" key="3">
    <source>
        <dbReference type="Proteomes" id="UP000816034"/>
    </source>
</evidence>
<organism evidence="2 3">
    <name type="scientific">Naegleria lovaniensis</name>
    <name type="common">Amoeba</name>
    <dbReference type="NCBI Taxonomy" id="51637"/>
    <lineage>
        <taxon>Eukaryota</taxon>
        <taxon>Discoba</taxon>
        <taxon>Heterolobosea</taxon>
        <taxon>Tetramitia</taxon>
        <taxon>Eutetramitia</taxon>
        <taxon>Vahlkampfiidae</taxon>
        <taxon>Naegleria</taxon>
    </lineage>
</organism>
<protein>
    <submittedName>
        <fullName evidence="2">Uncharacterized protein</fullName>
    </submittedName>
</protein>
<dbReference type="Proteomes" id="UP000816034">
    <property type="component" value="Unassembled WGS sequence"/>
</dbReference>